<dbReference type="STRING" id="363999.A0A439D609"/>
<feature type="domain" description="DUF7582" evidence="1">
    <location>
        <begin position="62"/>
        <end position="196"/>
    </location>
</feature>
<reference evidence="2 3" key="1">
    <citation type="submission" date="2018-12" db="EMBL/GenBank/DDBJ databases">
        <title>Draft genome sequence of Xylaria grammica IHI A82.</title>
        <authorList>
            <person name="Buettner E."/>
            <person name="Kellner H."/>
        </authorList>
    </citation>
    <scope>NUCLEOTIDE SEQUENCE [LARGE SCALE GENOMIC DNA]</scope>
    <source>
        <strain evidence="2 3">IHI A82</strain>
    </source>
</reference>
<sequence length="249" mass="28487">MDRALDLLSHAIKKSDILMAVAPIRYISFGGAVSVKVFQSRESTEDIDILLDPSVESVTIYKDEIRRAISAAATKGNYESDWFSDACRLFIAEAKRPKLFQKSLQQNVVLYKSESLVIYAASFDCALERKLRRLDSNLADRDHSIDLSDAVSLVHALRRAHPLRKDYVQSLDLNECRVPIQPSLVDLVASEYFLKHHQLGIVEMTWHEETQCHTYTNQKGEVSFVPRYLNSLNDERDVRNNTGYVFTFK</sequence>
<evidence type="ECO:0000313" key="3">
    <source>
        <dbReference type="Proteomes" id="UP000286045"/>
    </source>
</evidence>
<keyword evidence="3" id="KW-1185">Reference proteome</keyword>
<name>A0A439D609_9PEZI</name>
<dbReference type="AlphaFoldDB" id="A0A439D609"/>
<proteinExistence type="predicted"/>
<dbReference type="Pfam" id="PF24483">
    <property type="entry name" value="DUF7582"/>
    <property type="match status" value="1"/>
</dbReference>
<organism evidence="2 3">
    <name type="scientific">Xylaria grammica</name>
    <dbReference type="NCBI Taxonomy" id="363999"/>
    <lineage>
        <taxon>Eukaryota</taxon>
        <taxon>Fungi</taxon>
        <taxon>Dikarya</taxon>
        <taxon>Ascomycota</taxon>
        <taxon>Pezizomycotina</taxon>
        <taxon>Sordariomycetes</taxon>
        <taxon>Xylariomycetidae</taxon>
        <taxon>Xylariales</taxon>
        <taxon>Xylariaceae</taxon>
        <taxon>Xylaria</taxon>
    </lineage>
</organism>
<dbReference type="EMBL" id="RYZI01000138">
    <property type="protein sequence ID" value="RWA09837.1"/>
    <property type="molecule type" value="Genomic_DNA"/>
</dbReference>
<gene>
    <name evidence="2" type="ORF">EKO27_g5265</name>
</gene>
<dbReference type="InterPro" id="IPR056004">
    <property type="entry name" value="DUF7582"/>
</dbReference>
<evidence type="ECO:0000313" key="2">
    <source>
        <dbReference type="EMBL" id="RWA09837.1"/>
    </source>
</evidence>
<comment type="caution">
    <text evidence="2">The sequence shown here is derived from an EMBL/GenBank/DDBJ whole genome shotgun (WGS) entry which is preliminary data.</text>
</comment>
<dbReference type="Proteomes" id="UP000286045">
    <property type="component" value="Unassembled WGS sequence"/>
</dbReference>
<evidence type="ECO:0000259" key="1">
    <source>
        <dbReference type="Pfam" id="PF24483"/>
    </source>
</evidence>
<protein>
    <recommendedName>
        <fullName evidence="1">DUF7582 domain-containing protein</fullName>
    </recommendedName>
</protein>
<accession>A0A439D609</accession>